<evidence type="ECO:0000256" key="1">
    <source>
        <dbReference type="SAM" id="MobiDB-lite"/>
    </source>
</evidence>
<dbReference type="AlphaFoldDB" id="A0A5D4S832"/>
<dbReference type="RefSeq" id="WP_148951057.1">
    <property type="nucleotide sequence ID" value="NZ_JBBCLX010000023.1"/>
</dbReference>
<reference evidence="4 5" key="1">
    <citation type="submission" date="2019-08" db="EMBL/GenBank/DDBJ databases">
        <title>Bacillus genomes from the desert of Cuatro Cienegas, Coahuila.</title>
        <authorList>
            <person name="Olmedo-Alvarez G."/>
        </authorList>
    </citation>
    <scope>NUCLEOTIDE SEQUENCE [LARGE SCALE GENOMIC DNA]</scope>
    <source>
        <strain evidence="4 5">CH37_1T</strain>
    </source>
</reference>
<evidence type="ECO:0000313" key="5">
    <source>
        <dbReference type="Proteomes" id="UP000323732"/>
    </source>
</evidence>
<feature type="compositionally biased region" description="Low complexity" evidence="1">
    <location>
        <begin position="110"/>
        <end position="150"/>
    </location>
</feature>
<accession>A0A5D4S832</accession>
<keyword evidence="2" id="KW-0812">Transmembrane</keyword>
<dbReference type="Proteomes" id="UP000323732">
    <property type="component" value="Unassembled WGS sequence"/>
</dbReference>
<feature type="transmembrane region" description="Helical" evidence="2">
    <location>
        <begin position="376"/>
        <end position="393"/>
    </location>
</feature>
<protein>
    <submittedName>
        <fullName evidence="4">Uncharacterized protein</fullName>
    </submittedName>
</protein>
<sequence>MALAVIFFMNPGFLAINAYAWETWNSNSGWNNNPTWSSPGWESSPEWTNPGWETAPEWQTKPDWTKPAWETAPEWQTKPDWTKPAWETAPEWNNQPEWNTKPWETKPEWNSGPGNNNPNGPSSNPNGNNPGNNPGSNPNNPSTVPGGNTNNPPPGPPYSQDYKNPGLETLDQLNQTKNPPSNNSSNTAEDPFLSINSPKPYDVLKYSAKDIVGGTINLADKVVRGNDLELKDYLDYKKGLAVNGFKTLTKGDPTLDAIYDAQSVYKNSKDLYQKYKTFEEFRNINNLKKAGDIIEAAEKFDDLYRAGKTFTPGNAIVSAVTLPFAVNDTVNNVKKFNSAGTSEEKTAAAFDLVGNSGEIITGLAPAVALIPGAQPIAAGMVVVGGVLSLASLGHKMYRNREKIVKDVKKKFNKAKEKVTGFFKSVFG</sequence>
<proteinExistence type="predicted"/>
<evidence type="ECO:0000256" key="2">
    <source>
        <dbReference type="SAM" id="Phobius"/>
    </source>
</evidence>
<feature type="signal peptide" evidence="3">
    <location>
        <begin position="1"/>
        <end position="20"/>
    </location>
</feature>
<keyword evidence="3" id="KW-0732">Signal</keyword>
<keyword evidence="2" id="KW-0472">Membrane</keyword>
<name>A0A5D4S832_9BACI</name>
<organism evidence="4 5">
    <name type="scientific">Bacillus infantis</name>
    <dbReference type="NCBI Taxonomy" id="324767"/>
    <lineage>
        <taxon>Bacteria</taxon>
        <taxon>Bacillati</taxon>
        <taxon>Bacillota</taxon>
        <taxon>Bacilli</taxon>
        <taxon>Bacillales</taxon>
        <taxon>Bacillaceae</taxon>
        <taxon>Bacillus</taxon>
    </lineage>
</organism>
<comment type="caution">
    <text evidence="4">The sequence shown here is derived from an EMBL/GenBank/DDBJ whole genome shotgun (WGS) entry which is preliminary data.</text>
</comment>
<keyword evidence="2" id="KW-1133">Transmembrane helix</keyword>
<feature type="region of interest" description="Disordered" evidence="1">
    <location>
        <begin position="36"/>
        <end position="195"/>
    </location>
</feature>
<dbReference type="EMBL" id="VTES01000011">
    <property type="protein sequence ID" value="TYS57932.1"/>
    <property type="molecule type" value="Genomic_DNA"/>
</dbReference>
<feature type="chain" id="PRO_5023066957" evidence="3">
    <location>
        <begin position="21"/>
        <end position="427"/>
    </location>
</feature>
<evidence type="ECO:0000256" key="3">
    <source>
        <dbReference type="SAM" id="SignalP"/>
    </source>
</evidence>
<evidence type="ECO:0000313" key="4">
    <source>
        <dbReference type="EMBL" id="TYS57932.1"/>
    </source>
</evidence>
<gene>
    <name evidence="4" type="ORF">FZD47_24150</name>
</gene>
<feature type="compositionally biased region" description="Low complexity" evidence="1">
    <location>
        <begin position="36"/>
        <end position="48"/>
    </location>
</feature>